<keyword evidence="4" id="KW-1185">Reference proteome</keyword>
<sequence length="430" mass="47009">MSSIVSETDSVPSSLGTSSGLRPSILKVALIGVTGFARVHYEMVMGAIQEGASLQLVAAAVINQEEVPLECQQIREVGGALYDDVYSMLEAFKGDIDLCFIPVGIHLHAPMTIAALQAGANVFVEKPAAATIQDVRAMQAAERETGRFVAVGFQTMFASETLWMKDAILSGRIGAVQSIKCRCLWPRLDTYYTRNDWAGRLRVGDDWVLDSPFNNAVSHQLNMICFLAGESRERAADIDTVEAELYRAHRIESADTACLRVQTKTGLPLYFYATHCSEAHLDPEIVIRGESGEIRWTFTDVTLTSDEGTVETRACEADVSVRSQLLDRLLNRMENSDVFICDLEVAAAHTLSVNGAHESSPVHDIPADLISHESVDGGVKTTVSGLDDLIHRAFEQEVLFSEMDVPWAQAGALTSTNTAYDYFPQRVGLS</sequence>
<feature type="domain" description="Gfo/Idh/MocA-like oxidoreductase N-terminal" evidence="1">
    <location>
        <begin position="26"/>
        <end position="153"/>
    </location>
</feature>
<dbReference type="InterPro" id="IPR052515">
    <property type="entry name" value="Gfo/Idh/MocA_Oxidoreductase"/>
</dbReference>
<protein>
    <submittedName>
        <fullName evidence="3">Gfo/Idh/MocA family oxidoreductase</fullName>
    </submittedName>
</protein>
<dbReference type="Proteomes" id="UP001225316">
    <property type="component" value="Unassembled WGS sequence"/>
</dbReference>
<dbReference type="Gene3D" id="3.40.50.720">
    <property type="entry name" value="NAD(P)-binding Rossmann-like Domain"/>
    <property type="match status" value="1"/>
</dbReference>
<comment type="caution">
    <text evidence="3">The sequence shown here is derived from an EMBL/GenBank/DDBJ whole genome shotgun (WGS) entry which is preliminary data.</text>
</comment>
<gene>
    <name evidence="3" type="ORF">QEH52_14515</name>
</gene>
<organism evidence="3 4">
    <name type="scientific">Thalassobacterium maritimum</name>
    <dbReference type="NCBI Taxonomy" id="3041265"/>
    <lineage>
        <taxon>Bacteria</taxon>
        <taxon>Pseudomonadati</taxon>
        <taxon>Verrucomicrobiota</taxon>
        <taxon>Opitutia</taxon>
        <taxon>Puniceicoccales</taxon>
        <taxon>Coraliomargaritaceae</taxon>
        <taxon>Thalassobacterium</taxon>
    </lineage>
</organism>
<feature type="domain" description="GFO/IDH/MocA-like oxidoreductase" evidence="2">
    <location>
        <begin position="164"/>
        <end position="295"/>
    </location>
</feature>
<name>A0ABU1AX60_9BACT</name>
<evidence type="ECO:0000313" key="4">
    <source>
        <dbReference type="Proteomes" id="UP001225316"/>
    </source>
</evidence>
<evidence type="ECO:0000313" key="3">
    <source>
        <dbReference type="EMBL" id="MDQ8208737.1"/>
    </source>
</evidence>
<evidence type="ECO:0000259" key="1">
    <source>
        <dbReference type="Pfam" id="PF01408"/>
    </source>
</evidence>
<dbReference type="InterPro" id="IPR000683">
    <property type="entry name" value="Gfo/Idh/MocA-like_OxRdtase_N"/>
</dbReference>
<dbReference type="Pfam" id="PF01408">
    <property type="entry name" value="GFO_IDH_MocA"/>
    <property type="match status" value="1"/>
</dbReference>
<dbReference type="RefSeq" id="WP_308951398.1">
    <property type="nucleotide sequence ID" value="NZ_JARXHW010000039.1"/>
</dbReference>
<evidence type="ECO:0000259" key="2">
    <source>
        <dbReference type="Pfam" id="PF22725"/>
    </source>
</evidence>
<dbReference type="EMBL" id="JARXHW010000039">
    <property type="protein sequence ID" value="MDQ8208737.1"/>
    <property type="molecule type" value="Genomic_DNA"/>
</dbReference>
<dbReference type="SUPFAM" id="SSF55347">
    <property type="entry name" value="Glyceraldehyde-3-phosphate dehydrogenase-like, C-terminal domain"/>
    <property type="match status" value="1"/>
</dbReference>
<dbReference type="PANTHER" id="PTHR43249">
    <property type="entry name" value="UDP-N-ACETYL-2-AMINO-2-DEOXY-D-GLUCURONATE OXIDASE"/>
    <property type="match status" value="1"/>
</dbReference>
<dbReference type="Pfam" id="PF22725">
    <property type="entry name" value="GFO_IDH_MocA_C3"/>
    <property type="match status" value="1"/>
</dbReference>
<dbReference type="InterPro" id="IPR055170">
    <property type="entry name" value="GFO_IDH_MocA-like_dom"/>
</dbReference>
<accession>A0ABU1AX60</accession>
<reference evidence="3 4" key="1">
    <citation type="submission" date="2023-04" db="EMBL/GenBank/DDBJ databases">
        <title>A novel bacteria isolated from coastal sediment.</title>
        <authorList>
            <person name="Liu X.-J."/>
            <person name="Du Z.-J."/>
        </authorList>
    </citation>
    <scope>NUCLEOTIDE SEQUENCE [LARGE SCALE GENOMIC DNA]</scope>
    <source>
        <strain evidence="3 4">SDUM461003</strain>
    </source>
</reference>
<dbReference type="Gene3D" id="3.30.360.10">
    <property type="entry name" value="Dihydrodipicolinate Reductase, domain 2"/>
    <property type="match status" value="1"/>
</dbReference>
<dbReference type="SUPFAM" id="SSF51735">
    <property type="entry name" value="NAD(P)-binding Rossmann-fold domains"/>
    <property type="match status" value="1"/>
</dbReference>
<proteinExistence type="predicted"/>
<dbReference type="InterPro" id="IPR036291">
    <property type="entry name" value="NAD(P)-bd_dom_sf"/>
</dbReference>
<dbReference type="PANTHER" id="PTHR43249:SF1">
    <property type="entry name" value="D-GLUCOSIDE 3-DEHYDROGENASE"/>
    <property type="match status" value="1"/>
</dbReference>